<gene>
    <name evidence="5" type="ORF">PENSTE_c008G08782</name>
</gene>
<reference evidence="6" key="1">
    <citation type="journal article" date="2017" name="Nat. Microbiol.">
        <title>Global analysis of biosynthetic gene clusters reveals vast potential of secondary metabolite production in Penicillium species.</title>
        <authorList>
            <person name="Nielsen J.C."/>
            <person name="Grijseels S."/>
            <person name="Prigent S."/>
            <person name="Ji B."/>
            <person name="Dainat J."/>
            <person name="Nielsen K.F."/>
            <person name="Frisvad J.C."/>
            <person name="Workman M."/>
            <person name="Nielsen J."/>
        </authorList>
    </citation>
    <scope>NUCLEOTIDE SEQUENCE [LARGE SCALE GENOMIC DNA]</scope>
    <source>
        <strain evidence="6">IBT 24891</strain>
    </source>
</reference>
<dbReference type="GO" id="GO:0005829">
    <property type="term" value="C:cytosol"/>
    <property type="evidence" value="ECO:0007669"/>
    <property type="project" value="TreeGrafter"/>
</dbReference>
<sequence length="304" mass="33569">MQIFLIRHAETVHNVAQALAGTTDSALTNHGTLQIECLGQFLASNFHRFDSIFASDLTRARLTAEGICRHQPSKENGTPIVPTTSQDLREKDYGSLEGTCWRGSSSSRHNKNNHRHDDSSPRHVAGESSVSMKRRAISFLDAHLIPLIFEPACAKNTIAIVSHGVFLRVLWTCLVELFDSINISLTPGICPQHKGLPSHLIPSWSNTGYMVVSIHSHPLPPPLPPRAGSIPKIQSTMNQEQSAINTMSEIQESAMLNRLLQGWSMQILTVNNKEHLSGLRRAGGGIGSASHDTRQKKIDHFFQK</sequence>
<dbReference type="Pfam" id="PF00300">
    <property type="entry name" value="His_Phos_1"/>
    <property type="match status" value="1"/>
</dbReference>
<dbReference type="GO" id="GO:0045820">
    <property type="term" value="P:negative regulation of glycolytic process"/>
    <property type="evidence" value="ECO:0007669"/>
    <property type="project" value="TreeGrafter"/>
</dbReference>
<protein>
    <submittedName>
        <fullName evidence="5">Uncharacterized protein</fullName>
    </submittedName>
</protein>
<feature type="binding site" evidence="3">
    <location>
        <begin position="90"/>
        <end position="93"/>
    </location>
    <ligand>
        <name>substrate</name>
    </ligand>
</feature>
<evidence type="ECO:0000313" key="6">
    <source>
        <dbReference type="Proteomes" id="UP000191285"/>
    </source>
</evidence>
<feature type="region of interest" description="Disordered" evidence="4">
    <location>
        <begin position="284"/>
        <end position="304"/>
    </location>
</feature>
<feature type="compositionally biased region" description="Basic and acidic residues" evidence="4">
    <location>
        <begin position="115"/>
        <end position="125"/>
    </location>
</feature>
<dbReference type="GO" id="GO:0043456">
    <property type="term" value="P:regulation of pentose-phosphate shunt"/>
    <property type="evidence" value="ECO:0007669"/>
    <property type="project" value="TreeGrafter"/>
</dbReference>
<dbReference type="CDD" id="cd07067">
    <property type="entry name" value="HP_PGM_like"/>
    <property type="match status" value="1"/>
</dbReference>
<evidence type="ECO:0000313" key="5">
    <source>
        <dbReference type="EMBL" id="OQE23819.1"/>
    </source>
</evidence>
<feature type="active site" description="Proton donor/acceptor" evidence="2">
    <location>
        <position position="90"/>
    </location>
</feature>
<dbReference type="InterPro" id="IPR051695">
    <property type="entry name" value="Phosphoglycerate_Mutase"/>
</dbReference>
<dbReference type="SMART" id="SM00855">
    <property type="entry name" value="PGAM"/>
    <property type="match status" value="1"/>
</dbReference>
<dbReference type="Gene3D" id="3.40.50.1240">
    <property type="entry name" value="Phosphoglycerate mutase-like"/>
    <property type="match status" value="1"/>
</dbReference>
<evidence type="ECO:0000256" key="1">
    <source>
        <dbReference type="ARBA" id="ARBA00022801"/>
    </source>
</evidence>
<dbReference type="PANTHER" id="PTHR46517:SF1">
    <property type="entry name" value="FRUCTOSE-2,6-BISPHOSPHATASE TIGAR"/>
    <property type="match status" value="1"/>
</dbReference>
<feature type="binding site" evidence="3">
    <location>
        <position position="59"/>
    </location>
    <ligand>
        <name>substrate</name>
    </ligand>
</feature>
<evidence type="ECO:0000256" key="3">
    <source>
        <dbReference type="PIRSR" id="PIRSR613078-2"/>
    </source>
</evidence>
<proteinExistence type="predicted"/>
<name>A0A1V6TDB1_9EURO</name>
<feature type="active site" description="Tele-phosphohistidine intermediate" evidence="2">
    <location>
        <position position="8"/>
    </location>
</feature>
<dbReference type="AlphaFoldDB" id="A0A1V6TDB1"/>
<dbReference type="Proteomes" id="UP000191285">
    <property type="component" value="Unassembled WGS sequence"/>
</dbReference>
<dbReference type="EMBL" id="MLKD01000008">
    <property type="protein sequence ID" value="OQE23819.1"/>
    <property type="molecule type" value="Genomic_DNA"/>
</dbReference>
<keyword evidence="6" id="KW-1185">Reference proteome</keyword>
<organism evidence="5 6">
    <name type="scientific">Penicillium steckii</name>
    <dbReference type="NCBI Taxonomy" id="303698"/>
    <lineage>
        <taxon>Eukaryota</taxon>
        <taxon>Fungi</taxon>
        <taxon>Dikarya</taxon>
        <taxon>Ascomycota</taxon>
        <taxon>Pezizomycotina</taxon>
        <taxon>Eurotiomycetes</taxon>
        <taxon>Eurotiomycetidae</taxon>
        <taxon>Eurotiales</taxon>
        <taxon>Aspergillaceae</taxon>
        <taxon>Penicillium</taxon>
    </lineage>
</organism>
<dbReference type="InterPro" id="IPR013078">
    <property type="entry name" value="His_Pase_superF_clade-1"/>
</dbReference>
<dbReference type="PANTHER" id="PTHR46517">
    <property type="entry name" value="FRUCTOSE-2,6-BISPHOSPHATASE TIGAR"/>
    <property type="match status" value="1"/>
</dbReference>
<dbReference type="OrthoDB" id="354304at2759"/>
<keyword evidence="1" id="KW-0378">Hydrolase</keyword>
<feature type="region of interest" description="Disordered" evidence="4">
    <location>
        <begin position="69"/>
        <end position="88"/>
    </location>
</feature>
<accession>A0A1V6TDB1</accession>
<feature type="region of interest" description="Disordered" evidence="4">
    <location>
        <begin position="100"/>
        <end position="127"/>
    </location>
</feature>
<dbReference type="SUPFAM" id="SSF53254">
    <property type="entry name" value="Phosphoglycerate mutase-like"/>
    <property type="match status" value="1"/>
</dbReference>
<feature type="compositionally biased region" description="Basic and acidic residues" evidence="4">
    <location>
        <begin position="291"/>
        <end position="304"/>
    </location>
</feature>
<dbReference type="GO" id="GO:0004331">
    <property type="term" value="F:fructose-2,6-bisphosphate 2-phosphatase activity"/>
    <property type="evidence" value="ECO:0007669"/>
    <property type="project" value="TreeGrafter"/>
</dbReference>
<dbReference type="InterPro" id="IPR029033">
    <property type="entry name" value="His_PPase_superfam"/>
</dbReference>
<evidence type="ECO:0000256" key="2">
    <source>
        <dbReference type="PIRSR" id="PIRSR613078-1"/>
    </source>
</evidence>
<evidence type="ECO:0000256" key="4">
    <source>
        <dbReference type="SAM" id="MobiDB-lite"/>
    </source>
</evidence>
<dbReference type="STRING" id="303698.A0A1V6TDB1"/>
<comment type="caution">
    <text evidence="5">The sequence shown here is derived from an EMBL/GenBank/DDBJ whole genome shotgun (WGS) entry which is preliminary data.</text>
</comment>
<feature type="binding site" evidence="3">
    <location>
        <begin position="7"/>
        <end position="14"/>
    </location>
    <ligand>
        <name>substrate</name>
    </ligand>
</feature>